<sequence length="181" mass="19583">MGGGGPGSLGGGKEQVWEQFSAPTHSSSSPCWSPEPVIPGTPGWLHLHSPPCSQVPQKHLCFESASPSRGCCALSSGETWFSVPHEPDCPLWRQVRWTSGVFVPTWSTFPPIHPVPKAFMWQPDFPWGEHDGHSCAGTLCWTSRGNTSPFLADACAELSTTSWVTLGKSFMAWGLAFSSIK</sequence>
<accession>A0AC60A9B8</accession>
<evidence type="ECO:0000313" key="2">
    <source>
        <dbReference type="Proteomes" id="UP001162501"/>
    </source>
</evidence>
<dbReference type="Proteomes" id="UP001162501">
    <property type="component" value="Chromosome 8"/>
</dbReference>
<name>A0AC60A9B8_RANTA</name>
<dbReference type="EMBL" id="OX596092">
    <property type="protein sequence ID" value="CAN0560945.1"/>
    <property type="molecule type" value="Genomic_DNA"/>
</dbReference>
<gene>
    <name evidence="1" type="ORF">MRATA1EN22A_LOCUS27105</name>
</gene>
<evidence type="ECO:0000313" key="1">
    <source>
        <dbReference type="EMBL" id="CAN0560945.1"/>
    </source>
</evidence>
<reference evidence="1" key="1">
    <citation type="submission" date="2023-05" db="EMBL/GenBank/DDBJ databases">
        <authorList>
            <consortium name="ELIXIR-Norway"/>
        </authorList>
    </citation>
    <scope>NUCLEOTIDE SEQUENCE</scope>
</reference>
<organism evidence="1 2">
    <name type="scientific">Rangifer tarandus platyrhynchus</name>
    <name type="common">Svalbard reindeer</name>
    <dbReference type="NCBI Taxonomy" id="3082113"/>
    <lineage>
        <taxon>Eukaryota</taxon>
        <taxon>Metazoa</taxon>
        <taxon>Chordata</taxon>
        <taxon>Craniata</taxon>
        <taxon>Vertebrata</taxon>
        <taxon>Euteleostomi</taxon>
        <taxon>Mammalia</taxon>
        <taxon>Eutheria</taxon>
        <taxon>Laurasiatheria</taxon>
        <taxon>Artiodactyla</taxon>
        <taxon>Ruminantia</taxon>
        <taxon>Pecora</taxon>
        <taxon>Cervidae</taxon>
        <taxon>Odocoileinae</taxon>
        <taxon>Rangifer</taxon>
    </lineage>
</organism>
<proteinExistence type="predicted"/>
<protein>
    <submittedName>
        <fullName evidence="1">Uncharacterized protein</fullName>
    </submittedName>
</protein>
<reference evidence="1" key="2">
    <citation type="submission" date="2025-03" db="EMBL/GenBank/DDBJ databases">
        <authorList>
            <consortium name="ELIXIR-Norway"/>
            <consortium name="Elixir Norway"/>
        </authorList>
    </citation>
    <scope>NUCLEOTIDE SEQUENCE</scope>
</reference>